<proteinExistence type="predicted"/>
<dbReference type="EMBL" id="GBRH01219562">
    <property type="protein sequence ID" value="JAD78333.1"/>
    <property type="molecule type" value="Transcribed_RNA"/>
</dbReference>
<protein>
    <submittedName>
        <fullName evidence="1">CDPK</fullName>
    </submittedName>
</protein>
<dbReference type="AlphaFoldDB" id="A0A0A9CV70"/>
<accession>A0A0A9CV70</accession>
<organism evidence="1">
    <name type="scientific">Arundo donax</name>
    <name type="common">Giant reed</name>
    <name type="synonym">Donax arundinaceus</name>
    <dbReference type="NCBI Taxonomy" id="35708"/>
    <lineage>
        <taxon>Eukaryota</taxon>
        <taxon>Viridiplantae</taxon>
        <taxon>Streptophyta</taxon>
        <taxon>Embryophyta</taxon>
        <taxon>Tracheophyta</taxon>
        <taxon>Spermatophyta</taxon>
        <taxon>Magnoliopsida</taxon>
        <taxon>Liliopsida</taxon>
        <taxon>Poales</taxon>
        <taxon>Poaceae</taxon>
        <taxon>PACMAD clade</taxon>
        <taxon>Arundinoideae</taxon>
        <taxon>Arundineae</taxon>
        <taxon>Arundo</taxon>
    </lineage>
</organism>
<reference evidence="1" key="2">
    <citation type="journal article" date="2015" name="Data Brief">
        <title>Shoot transcriptome of the giant reed, Arundo donax.</title>
        <authorList>
            <person name="Barrero R.A."/>
            <person name="Guerrero F.D."/>
            <person name="Moolhuijzen P."/>
            <person name="Goolsby J.A."/>
            <person name="Tidwell J."/>
            <person name="Bellgard S.E."/>
            <person name="Bellgard M.I."/>
        </authorList>
    </citation>
    <scope>NUCLEOTIDE SEQUENCE</scope>
    <source>
        <tissue evidence="1">Shoot tissue taken approximately 20 cm above the soil surface</tissue>
    </source>
</reference>
<evidence type="ECO:0000313" key="1">
    <source>
        <dbReference type="EMBL" id="JAD78333.1"/>
    </source>
</evidence>
<sequence length="257" mass="28152">MASLHHPDDRPDKLCSRTLGVVALSDDAVEELAAGAELHDEVHEESVLIRAADADDVGVLGEVMHDLDLAPHVLVVLAAQQLALGDGLARVLGAVGLVHALVRGAELSLAQLLPDAVVVAHVRRLVRQHRRRPPGRPRRHRRRQPRVRIGAARLLPARALRVRLHCLRRRWSLPGSRTARGVPCPAWKIRSEARILTDDRSRMETFSNSGNDSWVLFQGNLHGLDRTTPKIGSWRGGLSPLGILGGMVDELGTTKEP</sequence>
<name>A0A0A9CV70_ARUDO</name>
<reference evidence="1" key="1">
    <citation type="submission" date="2014-09" db="EMBL/GenBank/DDBJ databases">
        <authorList>
            <person name="Magalhaes I.L.F."/>
            <person name="Oliveira U."/>
            <person name="Santos F.R."/>
            <person name="Vidigal T.H.D.A."/>
            <person name="Brescovit A.D."/>
            <person name="Santos A.J."/>
        </authorList>
    </citation>
    <scope>NUCLEOTIDE SEQUENCE</scope>
    <source>
        <tissue evidence="1">Shoot tissue taken approximately 20 cm above the soil surface</tissue>
    </source>
</reference>